<dbReference type="Proteomes" id="UP001320420">
    <property type="component" value="Unassembled WGS sequence"/>
</dbReference>
<dbReference type="PROSITE" id="PS50172">
    <property type="entry name" value="BRCT"/>
    <property type="match status" value="1"/>
</dbReference>
<evidence type="ECO:0000256" key="1">
    <source>
        <dbReference type="SAM" id="MobiDB-lite"/>
    </source>
</evidence>
<proteinExistence type="predicted"/>
<feature type="compositionally biased region" description="Basic and acidic residues" evidence="1">
    <location>
        <begin position="254"/>
        <end position="285"/>
    </location>
</feature>
<dbReference type="PANTHER" id="PTHR45990:SF1">
    <property type="entry name" value="DNA REPAIR PROTEIN REV1"/>
    <property type="match status" value="1"/>
</dbReference>
<feature type="compositionally biased region" description="Pro residues" evidence="1">
    <location>
        <begin position="31"/>
        <end position="48"/>
    </location>
</feature>
<dbReference type="SUPFAM" id="SSF52113">
    <property type="entry name" value="BRCT domain"/>
    <property type="match status" value="1"/>
</dbReference>
<protein>
    <recommendedName>
        <fullName evidence="2">BRCT domain-containing protein</fullName>
    </recommendedName>
</protein>
<dbReference type="GO" id="GO:0070987">
    <property type="term" value="P:error-free translesion synthesis"/>
    <property type="evidence" value="ECO:0007669"/>
    <property type="project" value="TreeGrafter"/>
</dbReference>
<dbReference type="PANTHER" id="PTHR45990">
    <property type="entry name" value="DNA REPAIR PROTEIN REV1"/>
    <property type="match status" value="1"/>
</dbReference>
<feature type="region of interest" description="Disordered" evidence="1">
    <location>
        <begin position="253"/>
        <end position="303"/>
    </location>
</feature>
<reference evidence="3 4" key="1">
    <citation type="submission" date="2024-02" db="EMBL/GenBank/DDBJ databases">
        <title>De novo assembly and annotation of 12 fungi associated with fruit tree decline syndrome in Ontario, Canada.</title>
        <authorList>
            <person name="Sulman M."/>
            <person name="Ellouze W."/>
            <person name="Ilyukhin E."/>
        </authorList>
    </citation>
    <scope>NUCLEOTIDE SEQUENCE [LARGE SCALE GENOMIC DNA]</scope>
    <source>
        <strain evidence="3 4">M11/M66-122</strain>
    </source>
</reference>
<feature type="compositionally biased region" description="Basic and acidic residues" evidence="1">
    <location>
        <begin position="97"/>
        <end position="107"/>
    </location>
</feature>
<feature type="compositionally biased region" description="Gly residues" evidence="1">
    <location>
        <begin position="147"/>
        <end position="161"/>
    </location>
</feature>
<feature type="domain" description="BRCT" evidence="2">
    <location>
        <begin position="304"/>
        <end position="415"/>
    </location>
</feature>
<sequence>MSPPPSSQPPPPPSPPSRRSPPTRSQTPASEQPPPPAPAPAPAPPPPPARRRPQPFDPWNSSSTGHQRAENRLAASTGWRDSRNAKLLSQFRGSSSEGRREPPRVSDRVGAGSAHYDPRARAIVTPEVRARARCSVADMLARPGSMRGSGGGGGSGGGDGGVVKRTVVKKEEGRGSSSNTKAMATTMKTTSSSLSSTSAKPAADPRPLGVGDSKECVKADNHNGDDGGGGSGSDDASTAEVSIAMATTVAAATEQHDEVVKDQDRDKDEQPEAKKKKRERSEERPSSGSGSGSNHDDDGSKRRRTRGIFDGVVVYVNGSTHPLVSDHKLKHLLAEHGGRLSTHLGRRQVTHVILGRPSTTATAAGSGGSGGGLAGGKLQREIRKVGGCAVQFVGAEWVLESVRAGRRLGEAGFGNVKIAAKGQQSVLGLFSKSAGEAAKQKHQQQRQRQGTEAESAPAPAVGVEGEEKDGLELPPPSGQAS</sequence>
<evidence type="ECO:0000313" key="3">
    <source>
        <dbReference type="EMBL" id="KAK7750896.1"/>
    </source>
</evidence>
<keyword evidence="4" id="KW-1185">Reference proteome</keyword>
<dbReference type="GO" id="GO:0017125">
    <property type="term" value="F:deoxycytidyl transferase activity"/>
    <property type="evidence" value="ECO:0007669"/>
    <property type="project" value="TreeGrafter"/>
</dbReference>
<dbReference type="GO" id="GO:0005634">
    <property type="term" value="C:nucleus"/>
    <property type="evidence" value="ECO:0007669"/>
    <property type="project" value="TreeGrafter"/>
</dbReference>
<feature type="compositionally biased region" description="Low complexity" evidence="1">
    <location>
        <begin position="180"/>
        <end position="200"/>
    </location>
</feature>
<feature type="compositionally biased region" description="Basic and acidic residues" evidence="1">
    <location>
        <begin position="212"/>
        <end position="225"/>
    </location>
</feature>
<accession>A0AAN9UN55</accession>
<dbReference type="InterPro" id="IPR001357">
    <property type="entry name" value="BRCT_dom"/>
</dbReference>
<dbReference type="AlphaFoldDB" id="A0AAN9UN55"/>
<comment type="caution">
    <text evidence="3">The sequence shown here is derived from an EMBL/GenBank/DDBJ whole genome shotgun (WGS) entry which is preliminary data.</text>
</comment>
<name>A0AAN9UN55_9PEZI</name>
<dbReference type="EMBL" id="JAKJXP020000057">
    <property type="protein sequence ID" value="KAK7750896.1"/>
    <property type="molecule type" value="Genomic_DNA"/>
</dbReference>
<feature type="compositionally biased region" description="Pro residues" evidence="1">
    <location>
        <begin position="1"/>
        <end position="19"/>
    </location>
</feature>
<dbReference type="InterPro" id="IPR036420">
    <property type="entry name" value="BRCT_dom_sf"/>
</dbReference>
<feature type="region of interest" description="Disordered" evidence="1">
    <location>
        <begin position="433"/>
        <end position="481"/>
    </location>
</feature>
<feature type="region of interest" description="Disordered" evidence="1">
    <location>
        <begin position="141"/>
        <end position="239"/>
    </location>
</feature>
<evidence type="ECO:0000313" key="4">
    <source>
        <dbReference type="Proteomes" id="UP001320420"/>
    </source>
</evidence>
<feature type="region of interest" description="Disordered" evidence="1">
    <location>
        <begin position="1"/>
        <end position="120"/>
    </location>
</feature>
<gene>
    <name evidence="3" type="ORF">SLS62_007159</name>
</gene>
<evidence type="ECO:0000259" key="2">
    <source>
        <dbReference type="PROSITE" id="PS50172"/>
    </source>
</evidence>
<dbReference type="Gene3D" id="3.40.50.10190">
    <property type="entry name" value="BRCT domain"/>
    <property type="match status" value="1"/>
</dbReference>
<dbReference type="GO" id="GO:0003887">
    <property type="term" value="F:DNA-directed DNA polymerase activity"/>
    <property type="evidence" value="ECO:0007669"/>
    <property type="project" value="TreeGrafter"/>
</dbReference>
<dbReference type="GO" id="GO:0042276">
    <property type="term" value="P:error-prone translesion synthesis"/>
    <property type="evidence" value="ECO:0007669"/>
    <property type="project" value="TreeGrafter"/>
</dbReference>
<organism evidence="3 4">
    <name type="scientific">Diatrype stigma</name>
    <dbReference type="NCBI Taxonomy" id="117547"/>
    <lineage>
        <taxon>Eukaryota</taxon>
        <taxon>Fungi</taxon>
        <taxon>Dikarya</taxon>
        <taxon>Ascomycota</taxon>
        <taxon>Pezizomycotina</taxon>
        <taxon>Sordariomycetes</taxon>
        <taxon>Xylariomycetidae</taxon>
        <taxon>Xylariales</taxon>
        <taxon>Diatrypaceae</taxon>
        <taxon>Diatrype</taxon>
    </lineage>
</organism>